<dbReference type="eggNOG" id="ENOG502S3HU">
    <property type="taxonomic scope" value="Eukaryota"/>
</dbReference>
<dbReference type="Proteomes" id="UP000002668">
    <property type="component" value="Genome"/>
</dbReference>
<keyword evidence="1" id="KW-0812">Transmembrane</keyword>
<name>E4ZZI7_LEPMJ</name>
<dbReference type="HOGENOM" id="CLU_112091_2_0_1"/>
<dbReference type="VEuPathDB" id="FungiDB:LEMA_P102340.1"/>
<organism evidence="4">
    <name type="scientific">Leptosphaeria maculans (strain JN3 / isolate v23.1.3 / race Av1-4-5-6-7-8)</name>
    <name type="common">Blackleg fungus</name>
    <name type="synonym">Phoma lingam</name>
    <dbReference type="NCBI Taxonomy" id="985895"/>
    <lineage>
        <taxon>Eukaryota</taxon>
        <taxon>Fungi</taxon>
        <taxon>Dikarya</taxon>
        <taxon>Ascomycota</taxon>
        <taxon>Pezizomycotina</taxon>
        <taxon>Dothideomycetes</taxon>
        <taxon>Pleosporomycetidae</taxon>
        <taxon>Pleosporales</taxon>
        <taxon>Pleosporineae</taxon>
        <taxon>Leptosphaeriaceae</taxon>
        <taxon>Plenodomus</taxon>
        <taxon>Plenodomus lingam/Leptosphaeria maculans species complex</taxon>
    </lineage>
</organism>
<keyword evidence="1" id="KW-1133">Transmembrane helix</keyword>
<accession>E4ZZI7</accession>
<dbReference type="AlphaFoldDB" id="E4ZZI7"/>
<dbReference type="Pfam" id="PF24803">
    <property type="entry name" value="DUF7704"/>
    <property type="match status" value="1"/>
</dbReference>
<protein>
    <submittedName>
        <fullName evidence="3">Predicted protein</fullName>
    </submittedName>
</protein>
<keyword evidence="1" id="KW-0472">Membrane</keyword>
<keyword evidence="4" id="KW-1185">Reference proteome</keyword>
<feature type="transmembrane region" description="Helical" evidence="1">
    <location>
        <begin position="83"/>
        <end position="103"/>
    </location>
</feature>
<dbReference type="InterPro" id="IPR056121">
    <property type="entry name" value="DUF7704"/>
</dbReference>
<proteinExistence type="predicted"/>
<gene>
    <name evidence="3" type="ORF">LEMA_P102340.1</name>
</gene>
<feature type="domain" description="DUF7704" evidence="2">
    <location>
        <begin position="6"/>
        <end position="139"/>
    </location>
</feature>
<dbReference type="OrthoDB" id="5313995at2759"/>
<feature type="transmembrane region" description="Helical" evidence="1">
    <location>
        <begin position="52"/>
        <end position="71"/>
    </location>
</feature>
<evidence type="ECO:0000256" key="1">
    <source>
        <dbReference type="SAM" id="Phobius"/>
    </source>
</evidence>
<dbReference type="EMBL" id="FP929130">
    <property type="protein sequence ID" value="CBX97103.1"/>
    <property type="molecule type" value="Genomic_DNA"/>
</dbReference>
<evidence type="ECO:0000313" key="4">
    <source>
        <dbReference type="Proteomes" id="UP000002668"/>
    </source>
</evidence>
<sequence length="150" mass="16673">MAPRNIPSFYILWHLYLEPLLALSGAYYLHFAPSIYHSYMPPSTSYNPTSQIVYDQLASSYVFFAFIEGVALRVVDDLPTWRVLVFGLALCDAGHCYAAWYAMGTEGVLDWAAWRARDWVANVLNVLPLVVRGAFLMGVGMGGGKEGGRT</sequence>
<reference evidence="4" key="1">
    <citation type="journal article" date="2011" name="Nat. Commun.">
        <title>Effector diversification within compartments of the Leptosphaeria maculans genome affected by Repeat-Induced Point mutations.</title>
        <authorList>
            <person name="Rouxel T."/>
            <person name="Grandaubert J."/>
            <person name="Hane J.K."/>
            <person name="Hoede C."/>
            <person name="van de Wouw A.P."/>
            <person name="Couloux A."/>
            <person name="Dominguez V."/>
            <person name="Anthouard V."/>
            <person name="Bally P."/>
            <person name="Bourras S."/>
            <person name="Cozijnsen A.J."/>
            <person name="Ciuffetti L.M."/>
            <person name="Degrave A."/>
            <person name="Dilmaghani A."/>
            <person name="Duret L."/>
            <person name="Fudal I."/>
            <person name="Goodwin S.B."/>
            <person name="Gout L."/>
            <person name="Glaser N."/>
            <person name="Linglin J."/>
            <person name="Kema G.H.J."/>
            <person name="Lapalu N."/>
            <person name="Lawrence C.B."/>
            <person name="May K."/>
            <person name="Meyer M."/>
            <person name="Ollivier B."/>
            <person name="Poulain J."/>
            <person name="Schoch C.L."/>
            <person name="Simon A."/>
            <person name="Spatafora J.W."/>
            <person name="Stachowiak A."/>
            <person name="Turgeon B.G."/>
            <person name="Tyler B.M."/>
            <person name="Vincent D."/>
            <person name="Weissenbach J."/>
            <person name="Amselem J."/>
            <person name="Quesneville H."/>
            <person name="Oliver R.P."/>
            <person name="Wincker P."/>
            <person name="Balesdent M.-H."/>
            <person name="Howlett B.J."/>
        </authorList>
    </citation>
    <scope>NUCLEOTIDE SEQUENCE [LARGE SCALE GENOMIC DNA]</scope>
    <source>
        <strain evidence="4">JN3 / isolate v23.1.3 / race Av1-4-5-6-7-8</strain>
    </source>
</reference>
<feature type="transmembrane region" description="Helical" evidence="1">
    <location>
        <begin position="123"/>
        <end position="144"/>
    </location>
</feature>
<evidence type="ECO:0000313" key="3">
    <source>
        <dbReference type="EMBL" id="CBX97103.1"/>
    </source>
</evidence>
<dbReference type="OMA" id="GHCYAAW"/>
<feature type="transmembrane region" description="Helical" evidence="1">
    <location>
        <begin position="12"/>
        <end position="32"/>
    </location>
</feature>
<dbReference type="InParanoid" id="E4ZZI7"/>
<dbReference type="PANTHER" id="PTHR37019">
    <property type="entry name" value="CHROMOSOME 1, WHOLE GENOME SHOTGUN SEQUENCE"/>
    <property type="match status" value="1"/>
</dbReference>
<evidence type="ECO:0000259" key="2">
    <source>
        <dbReference type="Pfam" id="PF24803"/>
    </source>
</evidence>
<dbReference type="PANTHER" id="PTHR37019:SF1">
    <property type="entry name" value="EXPERA DOMAIN-CONTAINING PROTEIN"/>
    <property type="match status" value="1"/>
</dbReference>